<evidence type="ECO:0000313" key="4">
    <source>
        <dbReference type="Proteomes" id="UP001470230"/>
    </source>
</evidence>
<dbReference type="PANTHER" id="PTHR47026">
    <property type="entry name" value="PIGMENTOSA GTPASE REGULATOR-LIKE PROTEIN, PUTATIVE-RELATED"/>
    <property type="match status" value="1"/>
</dbReference>
<evidence type="ECO:0000256" key="1">
    <source>
        <dbReference type="SAM" id="Coils"/>
    </source>
</evidence>
<feature type="region of interest" description="Disordered" evidence="2">
    <location>
        <begin position="1"/>
        <end position="24"/>
    </location>
</feature>
<comment type="caution">
    <text evidence="3">The sequence shown here is derived from an EMBL/GenBank/DDBJ whole genome shotgun (WGS) entry which is preliminary data.</text>
</comment>
<evidence type="ECO:0000256" key="2">
    <source>
        <dbReference type="SAM" id="MobiDB-lite"/>
    </source>
</evidence>
<proteinExistence type="predicted"/>
<name>A0ABR2K2R6_9EUKA</name>
<gene>
    <name evidence="3" type="ORF">M9Y10_043912</name>
</gene>
<dbReference type="PANTHER" id="PTHR47026:SF2">
    <property type="entry name" value="FLAGELLAR ASSOCIATED PROTEIN"/>
    <property type="match status" value="1"/>
</dbReference>
<accession>A0ABR2K2R6</accession>
<feature type="compositionally biased region" description="Basic and acidic residues" evidence="2">
    <location>
        <begin position="1"/>
        <end position="22"/>
    </location>
</feature>
<reference evidence="3 4" key="1">
    <citation type="submission" date="2024-04" db="EMBL/GenBank/DDBJ databases">
        <title>Tritrichomonas musculus Genome.</title>
        <authorList>
            <person name="Alves-Ferreira E."/>
            <person name="Grigg M."/>
            <person name="Lorenzi H."/>
            <person name="Galac M."/>
        </authorList>
    </citation>
    <scope>NUCLEOTIDE SEQUENCE [LARGE SCALE GENOMIC DNA]</scope>
    <source>
        <strain evidence="3 4">EAF2021</strain>
    </source>
</reference>
<keyword evidence="1" id="KW-0175">Coiled coil</keyword>
<dbReference type="EMBL" id="JAPFFF010000008">
    <property type="protein sequence ID" value="KAK8884792.1"/>
    <property type="molecule type" value="Genomic_DNA"/>
</dbReference>
<dbReference type="Proteomes" id="UP001470230">
    <property type="component" value="Unassembled WGS sequence"/>
</dbReference>
<keyword evidence="4" id="KW-1185">Reference proteome</keyword>
<evidence type="ECO:0000313" key="3">
    <source>
        <dbReference type="EMBL" id="KAK8884792.1"/>
    </source>
</evidence>
<organism evidence="3 4">
    <name type="scientific">Tritrichomonas musculus</name>
    <dbReference type="NCBI Taxonomy" id="1915356"/>
    <lineage>
        <taxon>Eukaryota</taxon>
        <taxon>Metamonada</taxon>
        <taxon>Parabasalia</taxon>
        <taxon>Tritrichomonadida</taxon>
        <taxon>Tritrichomonadidae</taxon>
        <taxon>Tritrichomonas</taxon>
    </lineage>
</organism>
<sequence>MDHHNLKSDYETKKETESKVENEEVDDLISKSNSCLLNFFKTNKVNSQFISDVSNIVNNIAIAVDSIPGGDSDSIDDLLLDVKHNQKPLMKGDDTTPKIADDILSTPIAHIVSQIKIEDESYDYNESHYYDLKQIDENKIEASTFEMTEVSNSKQANIDTDYDKKNLTIFSKCDESIINDTDDFDIQFTDDQLSQAYEEFKIKNILPSYLMRDPILEYARRISLQFIIDEDYDKAKENDKHVNNLIKLYKDDGYNNFYDNYLSIENWSNLKTNLESRLEVAKNQQKENNRKFIERSLELKKDQERKLFELDRLHEEECQKFIESCSSSSFLHRFSKPSSHLLQLRHLQKQLAIQHNFNEAKKIKIEADKLQLKETKEARLKASDCVRKLYKMIIERQMMQKQCVIDNTIRKTTALEENFNRQNNANKNLTNQLEMRINEMTIKINSNPSLSKVSTFSARQFAPLNSSSPCNIKCKYLKSGNTAPSTSSTLPPLNTNPFRSSVLSNNLKRKREMISQAQKVSKLDVRLNGVQNIFVNVRKKPLPVHISVF</sequence>
<protein>
    <submittedName>
        <fullName evidence="3">Uncharacterized protein</fullName>
    </submittedName>
</protein>
<feature type="coiled-coil region" evidence="1">
    <location>
        <begin position="264"/>
        <end position="303"/>
    </location>
</feature>